<evidence type="ECO:0000313" key="3">
    <source>
        <dbReference type="EnsemblPlants" id="Pp3c19_21220V3.1"/>
    </source>
</evidence>
<dbReference type="EnsemblPlants" id="Pp3c19_21220V3.1">
    <property type="protein sequence ID" value="Pp3c19_21220V3.1"/>
    <property type="gene ID" value="Pp3c19_21220"/>
</dbReference>
<dbReference type="KEGG" id="ppp:112272691"/>
<dbReference type="OrthoDB" id="414698at2759"/>
<reference evidence="2 4" key="1">
    <citation type="journal article" date="2008" name="Science">
        <title>The Physcomitrella genome reveals evolutionary insights into the conquest of land by plants.</title>
        <authorList>
            <person name="Rensing S."/>
            <person name="Lang D."/>
            <person name="Zimmer A."/>
            <person name="Terry A."/>
            <person name="Salamov A."/>
            <person name="Shapiro H."/>
            <person name="Nishiyama T."/>
            <person name="Perroud P.-F."/>
            <person name="Lindquist E."/>
            <person name="Kamisugi Y."/>
            <person name="Tanahashi T."/>
            <person name="Sakakibara K."/>
            <person name="Fujita T."/>
            <person name="Oishi K."/>
            <person name="Shin-I T."/>
            <person name="Kuroki Y."/>
            <person name="Toyoda A."/>
            <person name="Suzuki Y."/>
            <person name="Hashimoto A."/>
            <person name="Yamaguchi K."/>
            <person name="Sugano A."/>
            <person name="Kohara Y."/>
            <person name="Fujiyama A."/>
            <person name="Anterola A."/>
            <person name="Aoki S."/>
            <person name="Ashton N."/>
            <person name="Barbazuk W.B."/>
            <person name="Barker E."/>
            <person name="Bennetzen J."/>
            <person name="Bezanilla M."/>
            <person name="Blankenship R."/>
            <person name="Cho S.H."/>
            <person name="Dutcher S."/>
            <person name="Estelle M."/>
            <person name="Fawcett J.A."/>
            <person name="Gundlach H."/>
            <person name="Hanada K."/>
            <person name="Heyl A."/>
            <person name="Hicks K.A."/>
            <person name="Hugh J."/>
            <person name="Lohr M."/>
            <person name="Mayer K."/>
            <person name="Melkozernov A."/>
            <person name="Murata T."/>
            <person name="Nelson D."/>
            <person name="Pils B."/>
            <person name="Prigge M."/>
            <person name="Reiss B."/>
            <person name="Renner T."/>
            <person name="Rombauts S."/>
            <person name="Rushton P."/>
            <person name="Sanderfoot A."/>
            <person name="Schween G."/>
            <person name="Shiu S.-H."/>
            <person name="Stueber K."/>
            <person name="Theodoulou F.L."/>
            <person name="Tu H."/>
            <person name="Van de Peer Y."/>
            <person name="Verrier P.J."/>
            <person name="Waters E."/>
            <person name="Wood A."/>
            <person name="Yang L."/>
            <person name="Cove D."/>
            <person name="Cuming A."/>
            <person name="Hasebe M."/>
            <person name="Lucas S."/>
            <person name="Mishler D.B."/>
            <person name="Reski R."/>
            <person name="Grigoriev I."/>
            <person name="Quatrano R.S."/>
            <person name="Boore J.L."/>
        </authorList>
    </citation>
    <scope>NUCLEOTIDE SEQUENCE [LARGE SCALE GENOMIC DNA]</scope>
    <source>
        <strain evidence="3 4">cv. Gransden 2004</strain>
    </source>
</reference>
<dbReference type="FunCoup" id="A0A2K1IZ94">
    <property type="interactions" value="2535"/>
</dbReference>
<feature type="domain" description="Serine hydrolase" evidence="1">
    <location>
        <begin position="89"/>
        <end position="284"/>
    </location>
</feature>
<dbReference type="EnsemblPlants" id="Pp3c19_21220V3.2">
    <property type="protein sequence ID" value="Pp3c19_21220V3.2"/>
    <property type="gene ID" value="Pp3c19_21220"/>
</dbReference>
<dbReference type="EMBL" id="ABEU02000019">
    <property type="protein sequence ID" value="PNR34588.1"/>
    <property type="molecule type" value="Genomic_DNA"/>
</dbReference>
<dbReference type="PANTHER" id="PTHR22778">
    <property type="entry name" value="OVARIAN CANCER GENE-2 PROTEIN-RELATED"/>
    <property type="match status" value="1"/>
</dbReference>
<dbReference type="OMA" id="NDFLVDR"/>
<dbReference type="InterPro" id="IPR005645">
    <property type="entry name" value="FSH-like_dom"/>
</dbReference>
<protein>
    <recommendedName>
        <fullName evidence="1">Serine hydrolase domain-containing protein</fullName>
    </recommendedName>
</protein>
<dbReference type="GO" id="GO:0005737">
    <property type="term" value="C:cytoplasm"/>
    <property type="evidence" value="ECO:0000318"/>
    <property type="project" value="GO_Central"/>
</dbReference>
<keyword evidence="4" id="KW-1185">Reference proteome</keyword>
<reference evidence="2 4" key="2">
    <citation type="journal article" date="2018" name="Plant J.">
        <title>The Physcomitrella patens chromosome-scale assembly reveals moss genome structure and evolution.</title>
        <authorList>
            <person name="Lang D."/>
            <person name="Ullrich K.K."/>
            <person name="Murat F."/>
            <person name="Fuchs J."/>
            <person name="Jenkins J."/>
            <person name="Haas F.B."/>
            <person name="Piednoel M."/>
            <person name="Gundlach H."/>
            <person name="Van Bel M."/>
            <person name="Meyberg R."/>
            <person name="Vives C."/>
            <person name="Morata J."/>
            <person name="Symeonidi A."/>
            <person name="Hiss M."/>
            <person name="Muchero W."/>
            <person name="Kamisugi Y."/>
            <person name="Saleh O."/>
            <person name="Blanc G."/>
            <person name="Decker E.L."/>
            <person name="van Gessel N."/>
            <person name="Grimwood J."/>
            <person name="Hayes R.D."/>
            <person name="Graham S.W."/>
            <person name="Gunter L.E."/>
            <person name="McDaniel S.F."/>
            <person name="Hoernstein S.N.W."/>
            <person name="Larsson A."/>
            <person name="Li F.W."/>
            <person name="Perroud P.F."/>
            <person name="Phillips J."/>
            <person name="Ranjan P."/>
            <person name="Rokshar D.S."/>
            <person name="Rothfels C.J."/>
            <person name="Schneider L."/>
            <person name="Shu S."/>
            <person name="Stevenson D.W."/>
            <person name="Thummler F."/>
            <person name="Tillich M."/>
            <person name="Villarreal Aguilar J.C."/>
            <person name="Widiez T."/>
            <person name="Wong G.K."/>
            <person name="Wymore A."/>
            <person name="Zhang Y."/>
            <person name="Zimmer A.D."/>
            <person name="Quatrano R.S."/>
            <person name="Mayer K.F.X."/>
            <person name="Goodstein D."/>
            <person name="Casacuberta J.M."/>
            <person name="Vandepoele K."/>
            <person name="Reski R."/>
            <person name="Cuming A.C."/>
            <person name="Tuskan G.A."/>
            <person name="Maumus F."/>
            <person name="Salse J."/>
            <person name="Schmutz J."/>
            <person name="Rensing S.A."/>
        </authorList>
    </citation>
    <scope>NUCLEOTIDE SEQUENCE [LARGE SCALE GENOMIC DNA]</scope>
    <source>
        <strain evidence="3 4">cv. Gransden 2004</strain>
    </source>
</reference>
<dbReference type="Gramene" id="Pp3c19_21220V3.1">
    <property type="protein sequence ID" value="Pp3c19_21220V3.1"/>
    <property type="gene ID" value="Pp3c19_21220"/>
</dbReference>
<dbReference type="PANTHER" id="PTHR22778:SF51">
    <property type="entry name" value="DIHYDROFOLATE REDUCTASE"/>
    <property type="match status" value="1"/>
</dbReference>
<dbReference type="FunFam" id="3.40.50.1820:FF:000843">
    <property type="entry name" value="Predicted protein"/>
    <property type="match status" value="1"/>
</dbReference>
<evidence type="ECO:0000259" key="1">
    <source>
        <dbReference type="Pfam" id="PF03959"/>
    </source>
</evidence>
<dbReference type="PaxDb" id="3218-PP1S254_30V6.1"/>
<dbReference type="GeneID" id="112272691"/>
<organism evidence="2">
    <name type="scientific">Physcomitrium patens</name>
    <name type="common">Spreading-leaved earth moss</name>
    <name type="synonym">Physcomitrella patens</name>
    <dbReference type="NCBI Taxonomy" id="3218"/>
    <lineage>
        <taxon>Eukaryota</taxon>
        <taxon>Viridiplantae</taxon>
        <taxon>Streptophyta</taxon>
        <taxon>Embryophyta</taxon>
        <taxon>Bryophyta</taxon>
        <taxon>Bryophytina</taxon>
        <taxon>Bryopsida</taxon>
        <taxon>Funariidae</taxon>
        <taxon>Funariales</taxon>
        <taxon>Funariaceae</taxon>
        <taxon>Physcomitrium</taxon>
    </lineage>
</organism>
<gene>
    <name evidence="3" type="primary">LOC112272691</name>
    <name evidence="2" type="ORF">PHYPA_024405</name>
</gene>
<name>A0A2K1IZ94_PHYPA</name>
<dbReference type="Gene3D" id="3.40.50.1820">
    <property type="entry name" value="alpha/beta hydrolase"/>
    <property type="match status" value="1"/>
</dbReference>
<dbReference type="RefSeq" id="XP_024356477.1">
    <property type="nucleotide sequence ID" value="XM_024500709.2"/>
</dbReference>
<dbReference type="AlphaFoldDB" id="A0A2K1IZ94"/>
<dbReference type="Gramene" id="Pp3c19_21220V3.2">
    <property type="protein sequence ID" value="Pp3c19_21220V3.2"/>
    <property type="gene ID" value="Pp3c19_21220"/>
</dbReference>
<reference evidence="3" key="3">
    <citation type="submission" date="2020-12" db="UniProtKB">
        <authorList>
            <consortium name="EnsemblPlants"/>
        </authorList>
    </citation>
    <scope>IDENTIFICATION</scope>
</reference>
<evidence type="ECO:0000313" key="4">
    <source>
        <dbReference type="Proteomes" id="UP000006727"/>
    </source>
</evidence>
<proteinExistence type="predicted"/>
<dbReference type="Pfam" id="PF03959">
    <property type="entry name" value="FSH1"/>
    <property type="match status" value="1"/>
</dbReference>
<accession>A0A2K1IZ94</accession>
<dbReference type="Proteomes" id="UP000006727">
    <property type="component" value="Chromosome 19"/>
</dbReference>
<dbReference type="GO" id="GO:0005634">
    <property type="term" value="C:nucleus"/>
    <property type="evidence" value="ECO:0000318"/>
    <property type="project" value="GO_Central"/>
</dbReference>
<dbReference type="STRING" id="3218.A0A2K1IZ94"/>
<sequence>MCLSIPALLIPYNSKKVHLRLRSMVIHVRSLEAAEPSSCPQFLRGQFCQQPLNAEFVVRTAGAQLNCSFISLEELKMGLETENDQAPQRKLKLLGLHSFRTSADIFKRQLTKWSPSLHELFDVDYINGPLPCSGKSDVEGIFEGPYYEWYRFKKDYTEFYYVDENLLSYISNYMKLHGPYDGILGFSQGACLGGYLAAIQEKGVGLQDVSPLRVLVLIAPAKLRAQHLKHVYDDPKIKCPTLALIGARDPLRIPGFDVLKSFENHIAIEHRFGHTVPRLDDTQTATVAQFLKSQLDAITSSTVPPESEAEASQLVSDAIDKVEDVKSLSGSILTDSQNEVCSAA</sequence>
<evidence type="ECO:0000313" key="2">
    <source>
        <dbReference type="EMBL" id="PNR34588.1"/>
    </source>
</evidence>
<dbReference type="GO" id="GO:0016787">
    <property type="term" value="F:hydrolase activity"/>
    <property type="evidence" value="ECO:0000318"/>
    <property type="project" value="GO_Central"/>
</dbReference>
<dbReference type="SUPFAM" id="SSF53474">
    <property type="entry name" value="alpha/beta-Hydrolases"/>
    <property type="match status" value="1"/>
</dbReference>
<dbReference type="InterPro" id="IPR029058">
    <property type="entry name" value="AB_hydrolase_fold"/>
</dbReference>